<organism evidence="4 5">
    <name type="scientific">Mycolicibacterium bacteremicum</name>
    <name type="common">Mycobacterium bacteremicum</name>
    <dbReference type="NCBI Taxonomy" id="564198"/>
    <lineage>
        <taxon>Bacteria</taxon>
        <taxon>Bacillati</taxon>
        <taxon>Actinomycetota</taxon>
        <taxon>Actinomycetes</taxon>
        <taxon>Mycobacteriales</taxon>
        <taxon>Mycobacteriaceae</taxon>
        <taxon>Mycolicibacterium</taxon>
    </lineage>
</organism>
<evidence type="ECO:0000313" key="4">
    <source>
        <dbReference type="EMBL" id="ORA02974.1"/>
    </source>
</evidence>
<dbReference type="Pfam" id="PF18879">
    <property type="entry name" value="EspA_EspE"/>
    <property type="match status" value="1"/>
</dbReference>
<dbReference type="EMBL" id="MVHJ01000022">
    <property type="protein sequence ID" value="ORA02974.1"/>
    <property type="molecule type" value="Genomic_DNA"/>
</dbReference>
<sequence length="796" mass="85579">MGALEGFLSTWDKARQTFGSGVPQTGEQFDQSAQLEQLQSTVQTAAPGAAWSGTAANAYGAVNTEHARVLGELATLDRRLAAHVNESANVVATGRQNLDNLRQWVIDAAASVPPGKNREQLLLPIVSQGLSQLSGIVGTSNSELNRVAGDITKLGTEWDALQDQKFGGTGKEEKQDGDAQMLGDEEEREGDGEKADAEPTPEQVEDLVRDALAGDQEAAGQVNDILDSIDPEQLQPQRVDPDNPDATVPPQPLSPTQAEAISQMQRQMSKMSLDDMTKLKNDLGDHGDILGDSMQVMSDPDVKFPVKGDGLFLPEEMDTKIQSGSAELLPDSVQQAMNAVPVTRDYPMDPESTTPVTEYPSGDDLRKVSELIYAGDAKLQQGSELDRTMMNRAIDVIHGGDQQSKDHMWGWPNEQSDAIAQDILKSAGRDTVVDHDLFTGPNGADNIKAISEHNWADDGQAARTVTDWIDDAANPEISTVEQQFRAGETAQALANYLGNPDNNLLNLENSGLGGGTETLGNRNHLLVQSYAESLIPYQGEMVGEDKMPGFSALEDPSGSDLPLTRQLFAVIDSDETAAKNFNAHAFDQISQFQEDFARAATLGPSIDPSDQGSQGMARAGTLAGLVEGGAMMEAKARGEDALQSAESAYKLKEAALGHLVGLGTDQVPYAGGLIDAMGKDRFIQSMLGGRPTLETVGEQSHVVLRGDQYYQNLATYTMADALVDQRPGGPMPPAEWMTPDGHLKTPEQVLAEPNGAANIDNYYRNLYIYLSNPEGYGLTQYLDQFGDQYDNAAGSQ</sequence>
<feature type="region of interest" description="Disordered" evidence="1">
    <location>
        <begin position="166"/>
        <end position="202"/>
    </location>
</feature>
<gene>
    <name evidence="4" type="ORF">BST17_21345</name>
</gene>
<dbReference type="RefSeq" id="WP_207573689.1">
    <property type="nucleotide sequence ID" value="NZ_JACKVM010000014.1"/>
</dbReference>
<dbReference type="AlphaFoldDB" id="A0A1W9YSF0"/>
<name>A0A1W9YSF0_MYCBA</name>
<feature type="domain" description="ESX-1 secretion-associated protein EspA/EspE-like" evidence="2">
    <location>
        <begin position="18"/>
        <end position="100"/>
    </location>
</feature>
<feature type="domain" description="TPR repeat" evidence="3">
    <location>
        <begin position="252"/>
        <end position="468"/>
    </location>
</feature>
<dbReference type="InterPro" id="IPR057037">
    <property type="entry name" value="TPR_rep_actino"/>
</dbReference>
<protein>
    <submittedName>
        <fullName evidence="4">Uncharacterized protein</fullName>
    </submittedName>
</protein>
<dbReference type="InterPro" id="IPR043796">
    <property type="entry name" value="ESX-1_EspA/EspE-like"/>
</dbReference>
<evidence type="ECO:0000313" key="5">
    <source>
        <dbReference type="Proteomes" id="UP000192366"/>
    </source>
</evidence>
<evidence type="ECO:0000259" key="3">
    <source>
        <dbReference type="Pfam" id="PF23275"/>
    </source>
</evidence>
<dbReference type="Pfam" id="PF23275">
    <property type="entry name" value="TPR_23"/>
    <property type="match status" value="1"/>
</dbReference>
<dbReference type="Proteomes" id="UP000192366">
    <property type="component" value="Unassembled WGS sequence"/>
</dbReference>
<accession>A0A1W9YSF0</accession>
<comment type="caution">
    <text evidence="4">The sequence shown here is derived from an EMBL/GenBank/DDBJ whole genome shotgun (WGS) entry which is preliminary data.</text>
</comment>
<proteinExistence type="predicted"/>
<keyword evidence="5" id="KW-1185">Reference proteome</keyword>
<dbReference type="STRING" id="564198.BST17_21345"/>
<evidence type="ECO:0000256" key="1">
    <source>
        <dbReference type="SAM" id="MobiDB-lite"/>
    </source>
</evidence>
<evidence type="ECO:0000259" key="2">
    <source>
        <dbReference type="Pfam" id="PF18879"/>
    </source>
</evidence>
<reference evidence="4 5" key="1">
    <citation type="submission" date="2017-02" db="EMBL/GenBank/DDBJ databases">
        <title>The new phylogeny of genus Mycobacterium.</title>
        <authorList>
            <person name="Tortoli E."/>
            <person name="Trovato A."/>
            <person name="Cirillo D.M."/>
        </authorList>
    </citation>
    <scope>NUCLEOTIDE SEQUENCE [LARGE SCALE GENOMIC DNA]</scope>
    <source>
        <strain evidence="4 5">DSM 45578</strain>
    </source>
</reference>